<dbReference type="GO" id="GO:0046872">
    <property type="term" value="F:metal ion binding"/>
    <property type="evidence" value="ECO:0007669"/>
    <property type="project" value="UniProtKB-KW"/>
</dbReference>
<dbReference type="PANTHER" id="PTHR43177:SF3">
    <property type="entry name" value="PROTEIN NRFC HOMOLOG"/>
    <property type="match status" value="1"/>
</dbReference>
<comment type="caution">
    <text evidence="6">The sequence shown here is derived from an EMBL/GenBank/DDBJ whole genome shotgun (WGS) entry which is preliminary data.</text>
</comment>
<organism evidence="6 7">
    <name type="scientific">Sulfurospirillum cavolei</name>
    <dbReference type="NCBI Taxonomy" id="366522"/>
    <lineage>
        <taxon>Bacteria</taxon>
        <taxon>Pseudomonadati</taxon>
        <taxon>Campylobacterota</taxon>
        <taxon>Epsilonproteobacteria</taxon>
        <taxon>Campylobacterales</taxon>
        <taxon>Sulfurospirillaceae</taxon>
        <taxon>Sulfurospirillum</taxon>
    </lineage>
</organism>
<dbReference type="InterPro" id="IPR017896">
    <property type="entry name" value="4Fe4S_Fe-S-bd"/>
</dbReference>
<dbReference type="STRING" id="366522.GCA_001548055_00919"/>
<dbReference type="Proteomes" id="UP000231638">
    <property type="component" value="Unassembled WGS sequence"/>
</dbReference>
<feature type="domain" description="4Fe-4S ferredoxin-type" evidence="5">
    <location>
        <begin position="55"/>
        <end position="86"/>
    </location>
</feature>
<name>A0A2D3W7D0_9BACT</name>
<reference evidence="6 7" key="1">
    <citation type="journal article" date="2017" name="Front. Microbiol.">
        <title>Comparative Genomic Analysis of the Class Epsilonproteobacteria and Proposed Reclassification to Epsilonbacteraeota (phyl. nov.).</title>
        <authorList>
            <person name="Waite D.W."/>
            <person name="Vanwonterghem I."/>
            <person name="Rinke C."/>
            <person name="Parks D.H."/>
            <person name="Zhang Y."/>
            <person name="Takai K."/>
            <person name="Sievert S.M."/>
            <person name="Simon J."/>
            <person name="Campbell B.J."/>
            <person name="Hanson T.E."/>
            <person name="Woyke T."/>
            <person name="Klotz M.G."/>
            <person name="Hugenholtz P."/>
        </authorList>
    </citation>
    <scope>NUCLEOTIDE SEQUENCE [LARGE SCALE GENOMIC DNA]</scope>
    <source>
        <strain evidence="6">UBA11420</strain>
    </source>
</reference>
<dbReference type="PROSITE" id="PS51379">
    <property type="entry name" value="4FE4S_FER_2"/>
    <property type="match status" value="3"/>
</dbReference>
<evidence type="ECO:0000256" key="1">
    <source>
        <dbReference type="ARBA" id="ARBA00022485"/>
    </source>
</evidence>
<evidence type="ECO:0000256" key="2">
    <source>
        <dbReference type="ARBA" id="ARBA00022723"/>
    </source>
</evidence>
<feature type="domain" description="4Fe-4S ferredoxin-type" evidence="5">
    <location>
        <begin position="87"/>
        <end position="116"/>
    </location>
</feature>
<keyword evidence="4" id="KW-0411">Iron-sulfur</keyword>
<dbReference type="PROSITE" id="PS00198">
    <property type="entry name" value="4FE4S_FER_1"/>
    <property type="match status" value="1"/>
</dbReference>
<protein>
    <submittedName>
        <fullName evidence="6">Molybdopterin oxidoreductase</fullName>
    </submittedName>
</protein>
<dbReference type="GO" id="GO:0051539">
    <property type="term" value="F:4 iron, 4 sulfur cluster binding"/>
    <property type="evidence" value="ECO:0007669"/>
    <property type="project" value="UniProtKB-KW"/>
</dbReference>
<accession>A0A2D3W7D0</accession>
<sequence>MAKYAMILNYKNCINCKACEVACKEENGIELGAKAHRIWVGTYEIEGKYPFLSIPSSTFYPSQCQHCANAPCEEVCPTHATYYDKNGVVQIDAQKCILCSYCMVACPYDARYVDTRTMSVDKCNFCSDTRLARGLKTTACQATCPTKVRIFGDLEDPNSEVSHILRTKEHFTLKAGIGTEPRLFYIK</sequence>
<dbReference type="InterPro" id="IPR050954">
    <property type="entry name" value="ET_IronSulfur_Cluster-Binding"/>
</dbReference>
<dbReference type="InterPro" id="IPR017900">
    <property type="entry name" value="4Fe4S_Fe_S_CS"/>
</dbReference>
<dbReference type="SUPFAM" id="SSF54862">
    <property type="entry name" value="4Fe-4S ferredoxins"/>
    <property type="match status" value="1"/>
</dbReference>
<keyword evidence="1" id="KW-0004">4Fe-4S</keyword>
<dbReference type="Pfam" id="PF13247">
    <property type="entry name" value="Fer4_11"/>
    <property type="match status" value="1"/>
</dbReference>
<evidence type="ECO:0000256" key="3">
    <source>
        <dbReference type="ARBA" id="ARBA00023004"/>
    </source>
</evidence>
<keyword evidence="3" id="KW-0408">Iron</keyword>
<dbReference type="CDD" id="cd10551">
    <property type="entry name" value="PsrB"/>
    <property type="match status" value="1"/>
</dbReference>
<keyword evidence="2" id="KW-0479">Metal-binding</keyword>
<dbReference type="Gene3D" id="3.30.70.20">
    <property type="match status" value="2"/>
</dbReference>
<proteinExistence type="predicted"/>
<evidence type="ECO:0000313" key="7">
    <source>
        <dbReference type="Proteomes" id="UP000231638"/>
    </source>
</evidence>
<dbReference type="AlphaFoldDB" id="A0A2D3W7D0"/>
<dbReference type="EMBL" id="DLUG01000019">
    <property type="protein sequence ID" value="DAB37252.1"/>
    <property type="molecule type" value="Genomic_DNA"/>
</dbReference>
<evidence type="ECO:0000256" key="4">
    <source>
        <dbReference type="ARBA" id="ARBA00023014"/>
    </source>
</evidence>
<evidence type="ECO:0000259" key="5">
    <source>
        <dbReference type="PROSITE" id="PS51379"/>
    </source>
</evidence>
<gene>
    <name evidence="6" type="ORF">CFH80_00575</name>
</gene>
<dbReference type="PANTHER" id="PTHR43177">
    <property type="entry name" value="PROTEIN NRFC"/>
    <property type="match status" value="1"/>
</dbReference>
<evidence type="ECO:0000313" key="6">
    <source>
        <dbReference type="EMBL" id="DAB37252.1"/>
    </source>
</evidence>
<feature type="domain" description="4Fe-4S ferredoxin-type" evidence="5">
    <location>
        <begin position="4"/>
        <end position="34"/>
    </location>
</feature>